<gene>
    <name evidence="1" type="ORF">MILVUS5_LOCUS11194</name>
</gene>
<keyword evidence="2" id="KW-1185">Reference proteome</keyword>
<accession>A0ACB0J997</accession>
<sequence length="403" mass="46667">MHPTRYRQPQPYKHKMNVCLTCGHRGDSKLLIYCIQCKACAEHSYCLEKIHRNEDGKVIWRCEDCTPNIPKCKPEPSRISERISYATEAKYKRMIMKKKSCAFRKQTLFRSNEGESVGCLAKKETGKVLRTLENENVLCKQPESPKVNETEKVLPTLENENVLRKHPDSPKVNETEKVLPTLENENVLCKQPESPKVNETDKVLPTLENENVLIKQLDSPKVKDPSNISYGKQAMDCEIYAESEVLSTMPQFLHYPEVDEHSRAQPLRDPIWTGQFRLNNATHFHLVAYMSSKASPKVKLAVTELPKVFDVEMLPRRVIWPQSFDVHPPNSDDIALYFVPQYASDERNFNRVLNEAIEQDKALKVVSNNLNIFIFSSHLLPPDDRRISQKYYLWSVFKPKPRK</sequence>
<comment type="caution">
    <text evidence="1">The sequence shown here is derived from an EMBL/GenBank/DDBJ whole genome shotgun (WGS) entry which is preliminary data.</text>
</comment>
<evidence type="ECO:0000313" key="1">
    <source>
        <dbReference type="EMBL" id="CAJ2641571.1"/>
    </source>
</evidence>
<evidence type="ECO:0000313" key="2">
    <source>
        <dbReference type="Proteomes" id="UP001177021"/>
    </source>
</evidence>
<dbReference type="EMBL" id="CASHSV030000024">
    <property type="protein sequence ID" value="CAJ2641571.1"/>
    <property type="molecule type" value="Genomic_DNA"/>
</dbReference>
<dbReference type="Proteomes" id="UP001177021">
    <property type="component" value="Unassembled WGS sequence"/>
</dbReference>
<protein>
    <submittedName>
        <fullName evidence="1">Uncharacterized protein</fullName>
    </submittedName>
</protein>
<name>A0ACB0J997_TRIPR</name>
<reference evidence="1" key="1">
    <citation type="submission" date="2023-10" db="EMBL/GenBank/DDBJ databases">
        <authorList>
            <person name="Rodriguez Cubillos JULIANA M."/>
            <person name="De Vega J."/>
        </authorList>
    </citation>
    <scope>NUCLEOTIDE SEQUENCE</scope>
</reference>
<proteinExistence type="predicted"/>
<organism evidence="1 2">
    <name type="scientific">Trifolium pratense</name>
    <name type="common">Red clover</name>
    <dbReference type="NCBI Taxonomy" id="57577"/>
    <lineage>
        <taxon>Eukaryota</taxon>
        <taxon>Viridiplantae</taxon>
        <taxon>Streptophyta</taxon>
        <taxon>Embryophyta</taxon>
        <taxon>Tracheophyta</taxon>
        <taxon>Spermatophyta</taxon>
        <taxon>Magnoliopsida</taxon>
        <taxon>eudicotyledons</taxon>
        <taxon>Gunneridae</taxon>
        <taxon>Pentapetalae</taxon>
        <taxon>rosids</taxon>
        <taxon>fabids</taxon>
        <taxon>Fabales</taxon>
        <taxon>Fabaceae</taxon>
        <taxon>Papilionoideae</taxon>
        <taxon>50 kb inversion clade</taxon>
        <taxon>NPAAA clade</taxon>
        <taxon>Hologalegina</taxon>
        <taxon>IRL clade</taxon>
        <taxon>Trifolieae</taxon>
        <taxon>Trifolium</taxon>
    </lineage>
</organism>